<evidence type="ECO:0000259" key="3">
    <source>
        <dbReference type="PROSITE" id="PS50026"/>
    </source>
</evidence>
<dbReference type="PROSITE" id="PS50026">
    <property type="entry name" value="EGF_3"/>
    <property type="match status" value="1"/>
</dbReference>
<dbReference type="SMART" id="SM01411">
    <property type="entry name" value="Ephrin_rec_like"/>
    <property type="match status" value="4"/>
</dbReference>
<dbReference type="PROSITE" id="PS01186">
    <property type="entry name" value="EGF_2"/>
    <property type="match status" value="1"/>
</dbReference>
<dbReference type="InterPro" id="IPR009030">
    <property type="entry name" value="Growth_fac_rcpt_cys_sf"/>
</dbReference>
<accession>F1KXL5</accession>
<keyword evidence="1" id="KW-0245">EGF-like domain</keyword>
<evidence type="ECO:0000256" key="1">
    <source>
        <dbReference type="PROSITE-ProRule" id="PRU00076"/>
    </source>
</evidence>
<dbReference type="Gene3D" id="2.10.25.10">
    <property type="entry name" value="Laminin"/>
    <property type="match status" value="2"/>
</dbReference>
<evidence type="ECO:0000256" key="2">
    <source>
        <dbReference type="SAM" id="SignalP"/>
    </source>
</evidence>
<feature type="domain" description="EGF-like" evidence="3">
    <location>
        <begin position="432"/>
        <end position="467"/>
    </location>
</feature>
<organism evidence="4">
    <name type="scientific">Ascaris suum</name>
    <name type="common">Pig roundworm</name>
    <name type="synonym">Ascaris lumbricoides</name>
    <dbReference type="NCBI Taxonomy" id="6253"/>
    <lineage>
        <taxon>Eukaryota</taxon>
        <taxon>Metazoa</taxon>
        <taxon>Ecdysozoa</taxon>
        <taxon>Nematoda</taxon>
        <taxon>Chromadorea</taxon>
        <taxon>Rhabditida</taxon>
        <taxon>Spirurina</taxon>
        <taxon>Ascaridomorpha</taxon>
        <taxon>Ascaridoidea</taxon>
        <taxon>Ascarididae</taxon>
        <taxon>Ascaris</taxon>
    </lineage>
</organism>
<dbReference type="SUPFAM" id="SSF57184">
    <property type="entry name" value="Growth factor receptor domain"/>
    <property type="match status" value="2"/>
</dbReference>
<dbReference type="PROSITE" id="PS00022">
    <property type="entry name" value="EGF_1"/>
    <property type="match status" value="1"/>
</dbReference>
<feature type="chain" id="PRO_5003265709" evidence="2">
    <location>
        <begin position="19"/>
        <end position="470"/>
    </location>
</feature>
<comment type="caution">
    <text evidence="1">Lacks conserved residue(s) required for the propagation of feature annotation.</text>
</comment>
<dbReference type="SMART" id="SM00181">
    <property type="entry name" value="EGF"/>
    <property type="match status" value="3"/>
</dbReference>
<sequence length="470" mass="51691">MLAEWLLLAASAQIYVTAVRETVPAVRVVRFQVDYPNASLANINKYAKWNAIMRNSVLASLRFVNKHWLICGGSDSEKRLNDCGRVQVTGEIIREHYYRINVTFIAERDPIRNAKVDGTSTVFGVMQIGLRGGIFQYTNALKILGKPTSTLGFDEAFFCYRGSTLIDQDKCILCERGKFHNETTGICEPCGRGHYQTRSGRARCDSCPYGYTTINLGSTSANDCVVECPAGTYLELSTGRCELCGYMAYQPDPGSTSCRLCPSGTVSVSMNATSLSQCIGNCPPGLRHTPDGDCEPCPVGFFKSLNDVLCRPCDPSTTTEAVGSTSEQQCVLPSCPRGFYLNSDFRQCLRCGYGHYQDEVGQKSCKRCPPETTTRKFGAASSSECISTNQCATGEHKCHWLAACFDLPDEDNRPLYGCKCQPGFVGNGFECTDVCMNLCLHSAKCIKTSRGEPKCICRPGYRGKRCEFTV</sequence>
<dbReference type="InterPro" id="IPR011641">
    <property type="entry name" value="Tyr-kin_ephrin_A/B_rcpt-like"/>
</dbReference>
<name>F1KXL5_ASCSU</name>
<evidence type="ECO:0000313" key="4">
    <source>
        <dbReference type="EMBL" id="ADY42619.1"/>
    </source>
</evidence>
<dbReference type="AlphaFoldDB" id="F1KXL5"/>
<feature type="disulfide bond" evidence="1">
    <location>
        <begin position="457"/>
        <end position="466"/>
    </location>
</feature>
<dbReference type="EMBL" id="JI167591">
    <property type="protein sequence ID" value="ADY42619.1"/>
    <property type="molecule type" value="mRNA"/>
</dbReference>
<dbReference type="Pfam" id="PF00008">
    <property type="entry name" value="EGF"/>
    <property type="match status" value="1"/>
</dbReference>
<reference evidence="4" key="1">
    <citation type="journal article" date="2011" name="Genome Res.">
        <title>Deep small RNA sequencing from the nematode Ascaris reveals conservation, functional diversification, and novel developmental profiles.</title>
        <authorList>
            <person name="Wang J."/>
            <person name="Czech B."/>
            <person name="Crunk A."/>
            <person name="Wallace A."/>
            <person name="Mitreva M."/>
            <person name="Hannon G.J."/>
            <person name="Davis R.E."/>
        </authorList>
    </citation>
    <scope>NUCLEOTIDE SEQUENCE</scope>
</reference>
<dbReference type="InterPro" id="IPR000742">
    <property type="entry name" value="EGF"/>
</dbReference>
<keyword evidence="2" id="KW-0732">Signal</keyword>
<keyword evidence="1" id="KW-1015">Disulfide bond</keyword>
<dbReference type="GO" id="GO:0009986">
    <property type="term" value="C:cell surface"/>
    <property type="evidence" value="ECO:0007669"/>
    <property type="project" value="TreeGrafter"/>
</dbReference>
<dbReference type="SUPFAM" id="SSF57196">
    <property type="entry name" value="EGF/Laminin"/>
    <property type="match status" value="1"/>
</dbReference>
<dbReference type="Pfam" id="PF07699">
    <property type="entry name" value="Ephrin_rec_like"/>
    <property type="match status" value="4"/>
</dbReference>
<dbReference type="GO" id="GO:0007165">
    <property type="term" value="P:signal transduction"/>
    <property type="evidence" value="ECO:0007669"/>
    <property type="project" value="TreeGrafter"/>
</dbReference>
<dbReference type="InterPro" id="IPR052071">
    <property type="entry name" value="SCUB_EGF-like_domain"/>
</dbReference>
<dbReference type="PANTHER" id="PTHR24046:SF5">
    <property type="entry name" value="EGF-LIKE DOMAIN-CONTAINING PROTEIN"/>
    <property type="match status" value="1"/>
</dbReference>
<proteinExistence type="evidence at transcript level"/>
<dbReference type="GO" id="GO:0005615">
    <property type="term" value="C:extracellular space"/>
    <property type="evidence" value="ECO:0007669"/>
    <property type="project" value="TreeGrafter"/>
</dbReference>
<dbReference type="CDD" id="cd00054">
    <property type="entry name" value="EGF_CA"/>
    <property type="match status" value="1"/>
</dbReference>
<dbReference type="PANTHER" id="PTHR24046">
    <property type="entry name" value="SIGNAL PEPTIDE, CUB AND EGF-LIKE DOMAIN-CONTAINING"/>
    <property type="match status" value="1"/>
</dbReference>
<feature type="signal peptide" evidence="2">
    <location>
        <begin position="1"/>
        <end position="18"/>
    </location>
</feature>
<dbReference type="Gene3D" id="2.10.50.10">
    <property type="entry name" value="Tumor Necrosis Factor Receptor, subunit A, domain 2"/>
    <property type="match status" value="3"/>
</dbReference>
<feature type="disulfide bond" evidence="1">
    <location>
        <begin position="435"/>
        <end position="445"/>
    </location>
</feature>
<protein>
    <submittedName>
        <fullName evidence="4">Signal peptide, CUB and EGF-like domain-containing protein 3</fullName>
    </submittedName>
</protein>